<organism evidence="8 9">
    <name type="scientific">Marinobacterium lacunae</name>
    <dbReference type="NCBI Taxonomy" id="1232683"/>
    <lineage>
        <taxon>Bacteria</taxon>
        <taxon>Pseudomonadati</taxon>
        <taxon>Pseudomonadota</taxon>
        <taxon>Gammaproteobacteria</taxon>
        <taxon>Oceanospirillales</taxon>
        <taxon>Oceanospirillaceae</taxon>
        <taxon>Marinobacterium</taxon>
    </lineage>
</organism>
<dbReference type="RefSeq" id="WP_036185901.1">
    <property type="nucleotide sequence ID" value="NZ_JMQN01000018.1"/>
</dbReference>
<dbReference type="InterPro" id="IPR003481">
    <property type="entry name" value="FliD_N"/>
</dbReference>
<dbReference type="EMBL" id="JMQN01000018">
    <property type="protein sequence ID" value="KEA64318.1"/>
    <property type="molecule type" value="Genomic_DNA"/>
</dbReference>
<comment type="function">
    <text evidence="5">Required for morphogenesis and for the elongation of the flagellar filament by facilitating polymerization of the flagellin monomers at the tip of growing filament. Forms a capping structure, which prevents flagellin subunits (transported through the central channel of the flagellum) from leaking out without polymerization at the distal end.</text>
</comment>
<evidence type="ECO:0000256" key="4">
    <source>
        <dbReference type="ARBA" id="ARBA00023143"/>
    </source>
</evidence>
<protein>
    <recommendedName>
        <fullName evidence="5">Flagellar hook-associated protein 2</fullName>
        <shortName evidence="5">HAP2</shortName>
    </recommendedName>
    <alternativeName>
        <fullName evidence="5">Flagellar cap protein</fullName>
    </alternativeName>
</protein>
<dbReference type="Proteomes" id="UP000028252">
    <property type="component" value="Unassembled WGS sequence"/>
</dbReference>
<evidence type="ECO:0000256" key="3">
    <source>
        <dbReference type="ARBA" id="ARBA00023054"/>
    </source>
</evidence>
<keyword evidence="5" id="KW-0964">Secreted</keyword>
<proteinExistence type="inferred from homology"/>
<dbReference type="GO" id="GO:0007155">
    <property type="term" value="P:cell adhesion"/>
    <property type="evidence" value="ECO:0007669"/>
    <property type="project" value="InterPro"/>
</dbReference>
<evidence type="ECO:0000256" key="2">
    <source>
        <dbReference type="ARBA" id="ARBA00011255"/>
    </source>
</evidence>
<dbReference type="GO" id="GO:0005576">
    <property type="term" value="C:extracellular region"/>
    <property type="evidence" value="ECO:0007669"/>
    <property type="project" value="UniProtKB-SubCell"/>
</dbReference>
<dbReference type="PANTHER" id="PTHR30288:SF0">
    <property type="entry name" value="FLAGELLAR HOOK-ASSOCIATED PROTEIN 2"/>
    <property type="match status" value="1"/>
</dbReference>
<dbReference type="STRING" id="1232683.ADIMK_1564"/>
<accession>A0A081G0L3</accession>
<dbReference type="Pfam" id="PF07196">
    <property type="entry name" value="Flagellin_IN"/>
    <property type="match status" value="1"/>
</dbReference>
<comment type="similarity">
    <text evidence="1 5">Belongs to the FliD family.</text>
</comment>
<dbReference type="OrthoDB" id="5980200at2"/>
<gene>
    <name evidence="8" type="ORF">ADIMK_1564</name>
</gene>
<keyword evidence="9" id="KW-1185">Reference proteome</keyword>
<evidence type="ECO:0000256" key="1">
    <source>
        <dbReference type="ARBA" id="ARBA00009764"/>
    </source>
</evidence>
<dbReference type="eggNOG" id="COG1345">
    <property type="taxonomic scope" value="Bacteria"/>
</dbReference>
<reference evidence="8 9" key="1">
    <citation type="submission" date="2014-04" db="EMBL/GenBank/DDBJ databases">
        <title>Marinobacterium kochiensis sp. nov., isolated from sediment sample collected from Kochi backwaters in Kerala, India.</title>
        <authorList>
            <person name="Singh A."/>
            <person name="Pinnaka A.K."/>
        </authorList>
    </citation>
    <scope>NUCLEOTIDE SEQUENCE [LARGE SCALE GENOMIC DNA]</scope>
    <source>
        <strain evidence="8 9">AK27</strain>
    </source>
</reference>
<comment type="subcellular location">
    <subcellularLocation>
        <location evidence="5">Secreted</location>
    </subcellularLocation>
    <subcellularLocation>
        <location evidence="5">Bacterial flagellum</location>
    </subcellularLocation>
</comment>
<dbReference type="GO" id="GO:0071973">
    <property type="term" value="P:bacterial-type flagellum-dependent cell motility"/>
    <property type="evidence" value="ECO:0007669"/>
    <property type="project" value="TreeGrafter"/>
</dbReference>
<dbReference type="Pfam" id="PF07195">
    <property type="entry name" value="FliD_C"/>
    <property type="match status" value="1"/>
</dbReference>
<evidence type="ECO:0000313" key="9">
    <source>
        <dbReference type="Proteomes" id="UP000028252"/>
    </source>
</evidence>
<keyword evidence="4 5" id="KW-0975">Bacterial flagellum</keyword>
<feature type="domain" description="Flagellar hook-associated protein 2 C-terminal" evidence="7">
    <location>
        <begin position="223"/>
        <end position="444"/>
    </location>
</feature>
<evidence type="ECO:0000259" key="6">
    <source>
        <dbReference type="Pfam" id="PF02465"/>
    </source>
</evidence>
<sequence length="464" mass="48455">MSGTITSTGLGSGIDIETIVEGLVSAQGDAKTTNLQTKESDLQAELSSVSLLKSAMAEFEDSLSALTEASAFSAVTASNSGEESFTADVDSDAQLGSYAIEVQQIASAHKLVNSQAYSSGSSGTLTFTQGNGDSFSIDVGEDASLEDIAAAINDASDNEGITAAVITTDAGQQLVLTAQETGEDTRITSVSSTTTTGDLSLFDYTYDELAGGDDGAYTQQSAAQDAIMTIDGQAVTSASNEISGVIDGVTFTLLSETENAATLSLTRDTDTIKNLITSFVNAYNSMQSTLSSMTSYDADTETTGALFGDAMTRTIKNQITRALTDAYGDGAINALSSLGIRTQSDGSLEIVDESDLNSALANNLDGVAALFSGDNGLATTLETKINIYTQDNTGLLDSRVDRLNGQIDDVEKQADDLAEWLDSYEERLYSQFNAMDTLVASINSQGDFLISTLQAISDSMNSDN</sequence>
<feature type="domain" description="Flagellar hook-associated protein 2 N-terminal" evidence="6">
    <location>
        <begin position="12"/>
        <end position="109"/>
    </location>
</feature>
<dbReference type="GO" id="GO:0009421">
    <property type="term" value="C:bacterial-type flagellum filament cap"/>
    <property type="evidence" value="ECO:0007669"/>
    <property type="project" value="InterPro"/>
</dbReference>
<name>A0A081G0L3_9GAMM</name>
<dbReference type="InterPro" id="IPR040026">
    <property type="entry name" value="FliD"/>
</dbReference>
<dbReference type="AlphaFoldDB" id="A0A081G0L3"/>
<dbReference type="PANTHER" id="PTHR30288">
    <property type="entry name" value="FLAGELLAR CAP/ASSEMBLY PROTEIN FLID"/>
    <property type="match status" value="1"/>
</dbReference>
<comment type="subunit">
    <text evidence="2 5">Homopentamer.</text>
</comment>
<dbReference type="InterPro" id="IPR010809">
    <property type="entry name" value="FliD_C"/>
</dbReference>
<dbReference type="Pfam" id="PF02465">
    <property type="entry name" value="FliD_N"/>
    <property type="match status" value="1"/>
</dbReference>
<evidence type="ECO:0000256" key="5">
    <source>
        <dbReference type="RuleBase" id="RU362066"/>
    </source>
</evidence>
<evidence type="ECO:0000313" key="8">
    <source>
        <dbReference type="EMBL" id="KEA64318.1"/>
    </source>
</evidence>
<keyword evidence="3" id="KW-0175">Coiled coil</keyword>
<keyword evidence="8" id="KW-0966">Cell projection</keyword>
<dbReference type="InterPro" id="IPR010810">
    <property type="entry name" value="Flagellin_hook_IN_motif"/>
</dbReference>
<keyword evidence="8" id="KW-0969">Cilium</keyword>
<dbReference type="GO" id="GO:0009424">
    <property type="term" value="C:bacterial-type flagellum hook"/>
    <property type="evidence" value="ECO:0007669"/>
    <property type="project" value="UniProtKB-UniRule"/>
</dbReference>
<dbReference type="PATRIC" id="fig|1232683.4.peg.1544"/>
<evidence type="ECO:0000259" key="7">
    <source>
        <dbReference type="Pfam" id="PF07195"/>
    </source>
</evidence>
<comment type="caution">
    <text evidence="8">The sequence shown here is derived from an EMBL/GenBank/DDBJ whole genome shotgun (WGS) entry which is preliminary data.</text>
</comment>
<keyword evidence="8" id="KW-0282">Flagellum</keyword>